<dbReference type="Gene3D" id="3.30.1370.210">
    <property type="match status" value="1"/>
</dbReference>
<dbReference type="InterPro" id="IPR000571">
    <property type="entry name" value="Znf_CCCH"/>
</dbReference>
<evidence type="ECO:0000313" key="9">
    <source>
        <dbReference type="Proteomes" id="UP000694918"/>
    </source>
</evidence>
<dbReference type="PANTHER" id="PTHR14493">
    <property type="entry name" value="UNKEMPT FAMILY MEMBER"/>
    <property type="match status" value="1"/>
</dbReference>
<dbReference type="Pfam" id="PF25512">
    <property type="entry name" value="zf-CCCH_AtC3H23"/>
    <property type="match status" value="1"/>
</dbReference>
<feature type="zinc finger region" description="C3H1-type" evidence="6">
    <location>
        <begin position="285"/>
        <end position="312"/>
    </location>
</feature>
<dbReference type="GO" id="GO:0003677">
    <property type="term" value="F:DNA binding"/>
    <property type="evidence" value="ECO:0007669"/>
    <property type="project" value="UniProtKB-KW"/>
</dbReference>
<organism evidence="9 11">
    <name type="scientific">Populus euphratica</name>
    <name type="common">Euphrates poplar</name>
    <dbReference type="NCBI Taxonomy" id="75702"/>
    <lineage>
        <taxon>Eukaryota</taxon>
        <taxon>Viridiplantae</taxon>
        <taxon>Streptophyta</taxon>
        <taxon>Embryophyta</taxon>
        <taxon>Tracheophyta</taxon>
        <taxon>Spermatophyta</taxon>
        <taxon>Magnoliopsida</taxon>
        <taxon>eudicotyledons</taxon>
        <taxon>Gunneridae</taxon>
        <taxon>Pentapetalae</taxon>
        <taxon>rosids</taxon>
        <taxon>fabids</taxon>
        <taxon>Malpighiales</taxon>
        <taxon>Salicaceae</taxon>
        <taxon>Saliceae</taxon>
        <taxon>Populus</taxon>
    </lineage>
</organism>
<evidence type="ECO:0000259" key="8">
    <source>
        <dbReference type="PROSITE" id="PS50103"/>
    </source>
</evidence>
<feature type="repeat" description="ANK" evidence="5">
    <location>
        <begin position="105"/>
        <end position="140"/>
    </location>
</feature>
<dbReference type="RefSeq" id="XP_011006196.1">
    <property type="nucleotide sequence ID" value="XM_011007894.1"/>
</dbReference>
<gene>
    <name evidence="11" type="primary">LOC105140339</name>
    <name evidence="10" type="synonym">LOC105112262</name>
</gene>
<dbReference type="SMART" id="SM00356">
    <property type="entry name" value="ZnF_C3H1"/>
    <property type="match status" value="2"/>
</dbReference>
<dbReference type="AlphaFoldDB" id="A0AAJ6Y7M6"/>
<feature type="domain" description="C3H1-type" evidence="8">
    <location>
        <begin position="285"/>
        <end position="312"/>
    </location>
</feature>
<dbReference type="Proteomes" id="UP000694918">
    <property type="component" value="Unplaced"/>
</dbReference>
<evidence type="ECO:0000256" key="4">
    <source>
        <dbReference type="ARBA" id="ARBA00023125"/>
    </source>
</evidence>
<dbReference type="SMART" id="SM00248">
    <property type="entry name" value="ANK"/>
    <property type="match status" value="2"/>
</dbReference>
<evidence type="ECO:0000256" key="5">
    <source>
        <dbReference type="PROSITE-ProRule" id="PRU00023"/>
    </source>
</evidence>
<dbReference type="RefSeq" id="XP_011045434.1">
    <property type="nucleotide sequence ID" value="XM_011047132.1"/>
</dbReference>
<name>A0AAJ6Y7M6_POPEU</name>
<keyword evidence="1 6" id="KW-0479">Metal-binding</keyword>
<evidence type="ECO:0000256" key="1">
    <source>
        <dbReference type="ARBA" id="ARBA00022723"/>
    </source>
</evidence>
<feature type="compositionally biased region" description="Low complexity" evidence="7">
    <location>
        <begin position="181"/>
        <end position="210"/>
    </location>
</feature>
<dbReference type="KEGG" id="peu:105140339"/>
<keyword evidence="4" id="KW-0238">DNA-binding</keyword>
<keyword evidence="3 6" id="KW-0862">Zinc</keyword>
<keyword evidence="5" id="KW-0040">ANK repeat</keyword>
<dbReference type="Pfam" id="PF12796">
    <property type="entry name" value="Ank_2"/>
    <property type="match status" value="1"/>
</dbReference>
<sequence>MTPLSPMESNSFTEDMSYCIDTEHSFSSLLEFAADNDVEGFRRSAFDESEVKEVGLWYSRQGGSRKMVLEQRTPLMIAAKYGSVDIVKLILSLPEVDINFCCGPDKSTALHCAVSGGSVNAIYVVKLLLLAGADTNAFDTNGCRPIDVIVTPSKFPHLKIALEELLKNGSVRQWDMMPVSRPSLRSSSPSLSSLTDEGSSSSPSGSILSPVNRTPNDVHVSSAKKGYPVDPTIPDIKNSVYASDEFRMFSFKIQRCSRAYAHDWTECPFVHPGENARRRDPRKFYYSCAPCPDHRNGTCRRGDLCENAHGIFESWLHPTQYKTRLCKEGTNCMRRVCFFAHKSNELRPLNMSTGAASSKVDVMDFTTASKLLPSSPSAVSSTSPSTFNPLKHLSSNSSHPSVPWPQQTIPNLHNGLQASRLRSSLNARDISSEELNGLRDFAFQQHLPLNEPSSFSQLQYNGSSNDLFSPSNTLNHSNLDKMFNANVSSPQYSEQLGGSASVFFPTYSSAALNQQQQHPKSKASRIQGISPYINDPVSSLGFQQSAHVRRERMLQQLQSSLLPQKFSSKPSYDLGSNGTNSWSKWKSENRNVDRFIQADEVGQPHTSSSIEHVGEEPDVSWVHSMLKDSPSETNETTAIPVPATLDGSTSNPHIESSDYMALQAWLEGLQLDQNVV</sequence>
<evidence type="ECO:0000313" key="11">
    <source>
        <dbReference type="RefSeq" id="XP_011045434.1"/>
    </source>
</evidence>
<protein>
    <submittedName>
        <fullName evidence="10 11">Zinc finger CCCH domain-containing protein 56-like isoform X1</fullName>
    </submittedName>
</protein>
<dbReference type="InterPro" id="IPR036770">
    <property type="entry name" value="Ankyrin_rpt-contain_sf"/>
</dbReference>
<dbReference type="KEGG" id="peu:105112262"/>
<proteinExistence type="predicted"/>
<evidence type="ECO:0000256" key="3">
    <source>
        <dbReference type="ARBA" id="ARBA00022833"/>
    </source>
</evidence>
<feature type="region of interest" description="Disordered" evidence="7">
    <location>
        <begin position="181"/>
        <end position="226"/>
    </location>
</feature>
<keyword evidence="9" id="KW-1185">Reference proteome</keyword>
<dbReference type="PANTHER" id="PTHR14493:SF91">
    <property type="entry name" value="C3H1-TYPE DOMAIN-CONTAINING PROTEIN"/>
    <property type="match status" value="1"/>
</dbReference>
<dbReference type="InterPro" id="IPR045234">
    <property type="entry name" value="Unkempt-like"/>
</dbReference>
<evidence type="ECO:0000256" key="7">
    <source>
        <dbReference type="SAM" id="MobiDB-lite"/>
    </source>
</evidence>
<feature type="region of interest" description="Disordered" evidence="7">
    <location>
        <begin position="629"/>
        <end position="652"/>
    </location>
</feature>
<dbReference type="PROSITE" id="PS50103">
    <property type="entry name" value="ZF_C3H1"/>
    <property type="match status" value="1"/>
</dbReference>
<dbReference type="InterPro" id="IPR057444">
    <property type="entry name" value="Znf-CCCH_AtC3H23-like"/>
</dbReference>
<evidence type="ECO:0000313" key="10">
    <source>
        <dbReference type="RefSeq" id="XP_011006196.1"/>
    </source>
</evidence>
<dbReference type="GO" id="GO:0008270">
    <property type="term" value="F:zinc ion binding"/>
    <property type="evidence" value="ECO:0007669"/>
    <property type="project" value="UniProtKB-KW"/>
</dbReference>
<feature type="repeat" description="ANK" evidence="5">
    <location>
        <begin position="70"/>
        <end position="92"/>
    </location>
</feature>
<dbReference type="Gene3D" id="1.25.40.20">
    <property type="entry name" value="Ankyrin repeat-containing domain"/>
    <property type="match status" value="1"/>
</dbReference>
<dbReference type="GeneID" id="105140339"/>
<reference evidence="10 11" key="1">
    <citation type="submission" date="2025-04" db="UniProtKB">
        <authorList>
            <consortium name="RefSeq"/>
        </authorList>
    </citation>
    <scope>IDENTIFICATION</scope>
</reference>
<keyword evidence="2 6" id="KW-0863">Zinc-finger</keyword>
<dbReference type="SUPFAM" id="SSF48403">
    <property type="entry name" value="Ankyrin repeat"/>
    <property type="match status" value="1"/>
</dbReference>
<dbReference type="PROSITE" id="PS50088">
    <property type="entry name" value="ANK_REPEAT"/>
    <property type="match status" value="2"/>
</dbReference>
<dbReference type="InterPro" id="IPR002110">
    <property type="entry name" value="Ankyrin_rpt"/>
</dbReference>
<dbReference type="PROSITE" id="PS50297">
    <property type="entry name" value="ANK_REP_REGION"/>
    <property type="match status" value="2"/>
</dbReference>
<accession>A0AAJ6Y7M6</accession>
<dbReference type="GO" id="GO:0010468">
    <property type="term" value="P:regulation of gene expression"/>
    <property type="evidence" value="ECO:0007669"/>
    <property type="project" value="UniProtKB-ARBA"/>
</dbReference>
<dbReference type="GeneID" id="105112262"/>
<evidence type="ECO:0000256" key="2">
    <source>
        <dbReference type="ARBA" id="ARBA00022771"/>
    </source>
</evidence>
<evidence type="ECO:0000256" key="6">
    <source>
        <dbReference type="PROSITE-ProRule" id="PRU00723"/>
    </source>
</evidence>